<proteinExistence type="predicted"/>
<dbReference type="EMBL" id="JABEQI010000020">
    <property type="protein sequence ID" value="MBB2188325.1"/>
    <property type="molecule type" value="Genomic_DNA"/>
</dbReference>
<keyword evidence="3" id="KW-1185">Reference proteome</keyword>
<accession>A0A370FX46</accession>
<protein>
    <submittedName>
        <fullName evidence="1">DUF4868 domain-containing protein</fullName>
    </submittedName>
    <submittedName>
        <fullName evidence="2">Uncharacterized protein DUF4868</fullName>
    </submittedName>
</protein>
<reference evidence="2 3" key="1">
    <citation type="submission" date="2018-07" db="EMBL/GenBank/DDBJ databases">
        <title>Genomic Encyclopedia of Type Strains, Phase IV (KMG-IV): sequencing the most valuable type-strain genomes for metagenomic binning, comparative biology and taxonomic classification.</title>
        <authorList>
            <person name="Goeker M."/>
        </authorList>
    </citation>
    <scope>NUCLEOTIDE SEQUENCE [LARGE SCALE GENOMIC DNA]</scope>
    <source>
        <strain evidence="2 3">DSM 5603</strain>
    </source>
</reference>
<evidence type="ECO:0000313" key="1">
    <source>
        <dbReference type="EMBL" id="MBB2188325.1"/>
    </source>
</evidence>
<organism evidence="2 3">
    <name type="scientific">Gluconacetobacter liquefaciens</name>
    <name type="common">Acetobacter liquefaciens</name>
    <dbReference type="NCBI Taxonomy" id="89584"/>
    <lineage>
        <taxon>Bacteria</taxon>
        <taxon>Pseudomonadati</taxon>
        <taxon>Pseudomonadota</taxon>
        <taxon>Alphaproteobacteria</taxon>
        <taxon>Acetobacterales</taxon>
        <taxon>Acetobacteraceae</taxon>
        <taxon>Gluconacetobacter</taxon>
    </lineage>
</organism>
<dbReference type="Proteomes" id="UP000562982">
    <property type="component" value="Unassembled WGS sequence"/>
</dbReference>
<reference evidence="1 4" key="2">
    <citation type="submission" date="2020-04" db="EMBL/GenBank/DDBJ databases">
        <title>Description of novel Gluconacetobacter.</title>
        <authorList>
            <person name="Sombolestani A."/>
        </authorList>
    </citation>
    <scope>NUCLEOTIDE SEQUENCE [LARGE SCALE GENOMIC DNA]</scope>
    <source>
        <strain evidence="1 4">LMG 1382</strain>
    </source>
</reference>
<dbReference type="RefSeq" id="WP_114729648.1">
    <property type="nucleotide sequence ID" value="NZ_BJMI01000046.1"/>
</dbReference>
<comment type="caution">
    <text evidence="2">The sequence shown here is derived from an EMBL/GenBank/DDBJ whole genome shotgun (WGS) entry which is preliminary data.</text>
</comment>
<sequence>MNLFALTHSSKDNIFRFPLSQPLQTQLRAEFDKQEAVFFQNIEEEVSFNGYYHPESDEILVIDNFSDPYNLAAAIADPMSVPRYDAKNTDLSNIKAIFCGSDKHPGRILIQRFQQSNVISVNKFAIFFSGDSFVKFSDDGISIDQKICSVIEADGVLKFPSFHFVRQIFEMTSYFNEATDEDILEFSKCSALSISDSKKFMGNANQFIRKKIISILKSNLLDNIDCNSLKIQAQRFKVSIDLSSDGKIVIPENKKYLRNLLKFLDEDFFESTIKKTPYVSSSKRAVQ</sequence>
<evidence type="ECO:0000313" key="4">
    <source>
        <dbReference type="Proteomes" id="UP000562982"/>
    </source>
</evidence>
<evidence type="ECO:0000313" key="2">
    <source>
        <dbReference type="EMBL" id="RDI31596.1"/>
    </source>
</evidence>
<dbReference type="OrthoDB" id="8899520at2"/>
<evidence type="ECO:0000313" key="3">
    <source>
        <dbReference type="Proteomes" id="UP000254958"/>
    </source>
</evidence>
<dbReference type="Proteomes" id="UP000254958">
    <property type="component" value="Unassembled WGS sequence"/>
</dbReference>
<name>A0A370FX46_GLULI</name>
<gene>
    <name evidence="2" type="ORF">C7453_1213</name>
    <name evidence="1" type="ORF">HLH32_18510</name>
</gene>
<dbReference type="AlphaFoldDB" id="A0A370FX46"/>
<dbReference type="EMBL" id="QQAW01000021">
    <property type="protein sequence ID" value="RDI31596.1"/>
    <property type="molecule type" value="Genomic_DNA"/>
</dbReference>